<keyword evidence="5 8" id="KW-1133">Transmembrane helix</keyword>
<dbReference type="EMBL" id="JACZDF010000009">
    <property type="protein sequence ID" value="MBD9700449.1"/>
    <property type="molecule type" value="Genomic_DNA"/>
</dbReference>
<dbReference type="Proteomes" id="UP000642107">
    <property type="component" value="Unassembled WGS sequence"/>
</dbReference>
<dbReference type="Pfam" id="PF00924">
    <property type="entry name" value="MS_channel_2nd"/>
    <property type="match status" value="1"/>
</dbReference>
<comment type="caution">
    <text evidence="11">The sequence shown here is derived from an EMBL/GenBank/DDBJ whole genome shotgun (WGS) entry which is preliminary data.</text>
</comment>
<evidence type="ECO:0000256" key="4">
    <source>
        <dbReference type="ARBA" id="ARBA00022692"/>
    </source>
</evidence>
<evidence type="ECO:0000313" key="11">
    <source>
        <dbReference type="EMBL" id="MBD9700449.1"/>
    </source>
</evidence>
<evidence type="ECO:0000256" key="3">
    <source>
        <dbReference type="ARBA" id="ARBA00022475"/>
    </source>
</evidence>
<reference evidence="11 12" key="1">
    <citation type="submission" date="2020-09" db="EMBL/GenBank/DDBJ databases">
        <title>Flavimobilis rhizosphaerae sp. nov., isolated from rhizosphere soil of Spartina alterniflora.</title>
        <authorList>
            <person name="Hanqin C."/>
        </authorList>
    </citation>
    <scope>NUCLEOTIDE SEQUENCE [LARGE SCALE GENOMIC DNA]</scope>
    <source>
        <strain evidence="11 12">GY 10621</strain>
    </source>
</reference>
<feature type="transmembrane region" description="Helical" evidence="8">
    <location>
        <begin position="42"/>
        <end position="64"/>
    </location>
</feature>
<feature type="compositionally biased region" description="Low complexity" evidence="7">
    <location>
        <begin position="9"/>
        <end position="20"/>
    </location>
</feature>
<dbReference type="Gene3D" id="2.30.30.60">
    <property type="match status" value="1"/>
</dbReference>
<dbReference type="InterPro" id="IPR023408">
    <property type="entry name" value="MscS_beta-dom_sf"/>
</dbReference>
<feature type="transmembrane region" description="Helical" evidence="8">
    <location>
        <begin position="134"/>
        <end position="156"/>
    </location>
</feature>
<sequence length="325" mass="35135">MLEYLLRATTTPSPSPSSTSVGDEIGDALTKDPEQRSGWVDWLVGAPLRILVILAVGIVLLVVLRRLIASFTERIAREPRTDVGGALLRVTNAFEDERRVGRARTLGSVLRSTLSIVVGSIVVMMILNEIGVNLAPLLASAGVAGVALGFGAQSLVKDFLSGIFMLAEDQYGVGDTVNFGDVTGTVEEVALRVTKVRDFDGTLWYLRNGEILRTGNLSQGWVRAMADFRVPYDVDTDLVRSLLTQAAEETSADADINRLLLAPPEVFVVELTDDHLLYRIQARTNLPDRPAVVRALRTRGLTALTGAGIRLVTANRLVVQPPPAP</sequence>
<name>A0ABR9DU41_9MICO</name>
<evidence type="ECO:0000256" key="2">
    <source>
        <dbReference type="ARBA" id="ARBA00008017"/>
    </source>
</evidence>
<dbReference type="InterPro" id="IPR010920">
    <property type="entry name" value="LSM_dom_sf"/>
</dbReference>
<dbReference type="SUPFAM" id="SSF50182">
    <property type="entry name" value="Sm-like ribonucleoproteins"/>
    <property type="match status" value="1"/>
</dbReference>
<proteinExistence type="inferred from homology"/>
<evidence type="ECO:0000256" key="6">
    <source>
        <dbReference type="ARBA" id="ARBA00023136"/>
    </source>
</evidence>
<evidence type="ECO:0000256" key="7">
    <source>
        <dbReference type="SAM" id="MobiDB-lite"/>
    </source>
</evidence>
<dbReference type="Gene3D" id="3.30.70.100">
    <property type="match status" value="1"/>
</dbReference>
<evidence type="ECO:0000259" key="9">
    <source>
        <dbReference type="Pfam" id="PF00924"/>
    </source>
</evidence>
<dbReference type="InterPro" id="IPR011066">
    <property type="entry name" value="MscS_channel_C_sf"/>
</dbReference>
<evidence type="ECO:0000256" key="8">
    <source>
        <dbReference type="SAM" id="Phobius"/>
    </source>
</evidence>
<dbReference type="Pfam" id="PF21088">
    <property type="entry name" value="MS_channel_1st"/>
    <property type="match status" value="1"/>
</dbReference>
<protein>
    <submittedName>
        <fullName evidence="11">Mechanosensitive ion channel family protein</fullName>
    </submittedName>
</protein>
<dbReference type="PANTHER" id="PTHR30460">
    <property type="entry name" value="MODERATE CONDUCTANCE MECHANOSENSITIVE CHANNEL YBIO"/>
    <property type="match status" value="1"/>
</dbReference>
<dbReference type="PANTHER" id="PTHR30460:SF0">
    <property type="entry name" value="MODERATE CONDUCTANCE MECHANOSENSITIVE CHANNEL YBIO"/>
    <property type="match status" value="1"/>
</dbReference>
<keyword evidence="3" id="KW-1003">Cell membrane</keyword>
<gene>
    <name evidence="11" type="ORF">IGS67_13310</name>
</gene>
<evidence type="ECO:0000259" key="10">
    <source>
        <dbReference type="Pfam" id="PF21088"/>
    </source>
</evidence>
<evidence type="ECO:0000256" key="5">
    <source>
        <dbReference type="ARBA" id="ARBA00022989"/>
    </source>
</evidence>
<dbReference type="RefSeq" id="WP_192282120.1">
    <property type="nucleotide sequence ID" value="NZ_JACZDF010000009.1"/>
</dbReference>
<dbReference type="SUPFAM" id="SSF82689">
    <property type="entry name" value="Mechanosensitive channel protein MscS (YggB), C-terminal domain"/>
    <property type="match status" value="1"/>
</dbReference>
<dbReference type="SUPFAM" id="SSF82861">
    <property type="entry name" value="Mechanosensitive channel protein MscS (YggB), transmembrane region"/>
    <property type="match status" value="1"/>
</dbReference>
<keyword evidence="6 8" id="KW-0472">Membrane</keyword>
<evidence type="ECO:0000313" key="12">
    <source>
        <dbReference type="Proteomes" id="UP000642107"/>
    </source>
</evidence>
<dbReference type="InterPro" id="IPR011014">
    <property type="entry name" value="MscS_channel_TM-2"/>
</dbReference>
<comment type="subcellular location">
    <subcellularLocation>
        <location evidence="1">Cell membrane</location>
        <topology evidence="1">Multi-pass membrane protein</topology>
    </subcellularLocation>
</comment>
<feature type="region of interest" description="Disordered" evidence="7">
    <location>
        <begin position="7"/>
        <end position="27"/>
    </location>
</feature>
<keyword evidence="4 8" id="KW-0812">Transmembrane</keyword>
<dbReference type="Gene3D" id="1.10.287.1260">
    <property type="match status" value="1"/>
</dbReference>
<dbReference type="InterPro" id="IPR049142">
    <property type="entry name" value="MS_channel_1st"/>
</dbReference>
<organism evidence="11 12">
    <name type="scientific">Flavimobilis rhizosphaerae</name>
    <dbReference type="NCBI Taxonomy" id="2775421"/>
    <lineage>
        <taxon>Bacteria</taxon>
        <taxon>Bacillati</taxon>
        <taxon>Actinomycetota</taxon>
        <taxon>Actinomycetes</taxon>
        <taxon>Micrococcales</taxon>
        <taxon>Jonesiaceae</taxon>
        <taxon>Flavimobilis</taxon>
    </lineage>
</organism>
<feature type="transmembrane region" description="Helical" evidence="8">
    <location>
        <begin position="108"/>
        <end position="128"/>
    </location>
</feature>
<accession>A0ABR9DU41</accession>
<feature type="domain" description="Mechanosensitive ion channel transmembrane helices 2/3" evidence="10">
    <location>
        <begin position="114"/>
        <end position="153"/>
    </location>
</feature>
<evidence type="ECO:0000256" key="1">
    <source>
        <dbReference type="ARBA" id="ARBA00004651"/>
    </source>
</evidence>
<dbReference type="InterPro" id="IPR045276">
    <property type="entry name" value="YbiO_bact"/>
</dbReference>
<dbReference type="InterPro" id="IPR006685">
    <property type="entry name" value="MscS_channel_2nd"/>
</dbReference>
<feature type="domain" description="Mechanosensitive ion channel MscS" evidence="9">
    <location>
        <begin position="155"/>
        <end position="214"/>
    </location>
</feature>
<comment type="similarity">
    <text evidence="2">Belongs to the MscS (TC 1.A.23) family.</text>
</comment>
<keyword evidence="12" id="KW-1185">Reference proteome</keyword>